<dbReference type="PROSITE" id="PS51257">
    <property type="entry name" value="PROKAR_LIPOPROTEIN"/>
    <property type="match status" value="1"/>
</dbReference>
<dbReference type="RefSeq" id="WP_123390702.1">
    <property type="nucleotide sequence ID" value="NZ_RKHO01000001.1"/>
</dbReference>
<dbReference type="Proteomes" id="UP000281738">
    <property type="component" value="Unassembled WGS sequence"/>
</dbReference>
<dbReference type="EMBL" id="RKHO01000001">
    <property type="protein sequence ID" value="ROR91268.1"/>
    <property type="molecule type" value="Genomic_DNA"/>
</dbReference>
<evidence type="ECO:0000313" key="2">
    <source>
        <dbReference type="EMBL" id="ROR91268.1"/>
    </source>
</evidence>
<proteinExistence type="predicted"/>
<name>A0A3N2CV29_9ACTN</name>
<gene>
    <name evidence="2" type="ORF">EDD33_2134</name>
</gene>
<sequence length="225" mass="23202">MHGRAARPRPLPAALVAALVVALLTGLLGCAGTDRPGEGPTDPASSSSSPSGTVAACAVAGFEPTERTDVRRGTRVVLYALPLTLGPGRRGRVPVTLRRVLDLRPGVRAPDGGRVDADVLRRVAAALPGGSTGPLSETFATRLQVSRAAQRPRRVVAYAATRARPFDWTARVCGPPSTTDGSAADVVGTGLLVERFTTGRVACDATGRAAARRDPVARQLLALCG</sequence>
<keyword evidence="3" id="KW-1185">Reference proteome</keyword>
<evidence type="ECO:0008006" key="4">
    <source>
        <dbReference type="Google" id="ProtNLM"/>
    </source>
</evidence>
<accession>A0A3N2CV29</accession>
<comment type="caution">
    <text evidence="2">The sequence shown here is derived from an EMBL/GenBank/DDBJ whole genome shotgun (WGS) entry which is preliminary data.</text>
</comment>
<feature type="region of interest" description="Disordered" evidence="1">
    <location>
        <begin position="33"/>
        <end position="52"/>
    </location>
</feature>
<organism evidence="2 3">
    <name type="scientific">Nocardioides aurantiacus</name>
    <dbReference type="NCBI Taxonomy" id="86796"/>
    <lineage>
        <taxon>Bacteria</taxon>
        <taxon>Bacillati</taxon>
        <taxon>Actinomycetota</taxon>
        <taxon>Actinomycetes</taxon>
        <taxon>Propionibacteriales</taxon>
        <taxon>Nocardioidaceae</taxon>
        <taxon>Nocardioides</taxon>
    </lineage>
</organism>
<protein>
    <recommendedName>
        <fullName evidence="4">Lipoprotein</fullName>
    </recommendedName>
</protein>
<dbReference type="OrthoDB" id="9855089at2"/>
<evidence type="ECO:0000256" key="1">
    <source>
        <dbReference type="SAM" id="MobiDB-lite"/>
    </source>
</evidence>
<evidence type="ECO:0000313" key="3">
    <source>
        <dbReference type="Proteomes" id="UP000281738"/>
    </source>
</evidence>
<dbReference type="AlphaFoldDB" id="A0A3N2CV29"/>
<reference evidence="2 3" key="1">
    <citation type="submission" date="2018-11" db="EMBL/GenBank/DDBJ databases">
        <title>Sequencing the genomes of 1000 actinobacteria strains.</title>
        <authorList>
            <person name="Klenk H.-P."/>
        </authorList>
    </citation>
    <scope>NUCLEOTIDE SEQUENCE [LARGE SCALE GENOMIC DNA]</scope>
    <source>
        <strain evidence="2 3">DSM 12652</strain>
    </source>
</reference>